<comment type="caution">
    <text evidence="2">The sequence shown here is derived from an EMBL/GenBank/DDBJ whole genome shotgun (WGS) entry which is preliminary data.</text>
</comment>
<keyword evidence="1" id="KW-1133">Transmembrane helix</keyword>
<accession>A0A8J8NSZ7</accession>
<name>A0A8J8NSZ7_HALGN</name>
<evidence type="ECO:0000256" key="1">
    <source>
        <dbReference type="SAM" id="Phobius"/>
    </source>
</evidence>
<reference evidence="2" key="1">
    <citation type="submission" date="2019-06" db="EMBL/GenBank/DDBJ databases">
        <authorList>
            <person name="Zheng W."/>
        </authorList>
    </citation>
    <scope>NUCLEOTIDE SEQUENCE</scope>
    <source>
        <strain evidence="2">QDHG01</strain>
    </source>
</reference>
<dbReference type="Proteomes" id="UP000785679">
    <property type="component" value="Unassembled WGS sequence"/>
</dbReference>
<keyword evidence="3" id="KW-1185">Reference proteome</keyword>
<dbReference type="EMBL" id="RRYP01006631">
    <property type="protein sequence ID" value="TNV81057.1"/>
    <property type="molecule type" value="Genomic_DNA"/>
</dbReference>
<dbReference type="AlphaFoldDB" id="A0A8J8NSZ7"/>
<gene>
    <name evidence="2" type="ORF">FGO68_gene10873</name>
</gene>
<feature type="transmembrane region" description="Helical" evidence="1">
    <location>
        <begin position="15"/>
        <end position="33"/>
    </location>
</feature>
<feature type="transmembrane region" description="Helical" evidence="1">
    <location>
        <begin position="40"/>
        <end position="60"/>
    </location>
</feature>
<proteinExistence type="predicted"/>
<keyword evidence="1" id="KW-0472">Membrane</keyword>
<keyword evidence="1" id="KW-0812">Transmembrane</keyword>
<organism evidence="2 3">
    <name type="scientific">Halteria grandinella</name>
    <dbReference type="NCBI Taxonomy" id="5974"/>
    <lineage>
        <taxon>Eukaryota</taxon>
        <taxon>Sar</taxon>
        <taxon>Alveolata</taxon>
        <taxon>Ciliophora</taxon>
        <taxon>Intramacronucleata</taxon>
        <taxon>Spirotrichea</taxon>
        <taxon>Stichotrichia</taxon>
        <taxon>Sporadotrichida</taxon>
        <taxon>Halteriidae</taxon>
        <taxon>Halteria</taxon>
    </lineage>
</organism>
<sequence length="191" mass="22301">MLDFLLQFPYLLPPHPFFLSLPLSHSLFGFLLCRPLLCNSLIFHCLLISLPLYSLLYSLSHLIRVMIVYYNRWWMVPYVLVESLSLIQIRQHFICLLNKQEPHGIGRPIWVVLQGKRTVGGFDIIEGCRGGQFKKLIVVFSCKRKGSQRKGSAIKLIEVCWFLQMCWRVILVPSQQECHLLISFRLYGVHI</sequence>
<protein>
    <submittedName>
        <fullName evidence="2">Uncharacterized protein</fullName>
    </submittedName>
</protein>
<evidence type="ECO:0000313" key="2">
    <source>
        <dbReference type="EMBL" id="TNV81057.1"/>
    </source>
</evidence>
<evidence type="ECO:0000313" key="3">
    <source>
        <dbReference type="Proteomes" id="UP000785679"/>
    </source>
</evidence>